<dbReference type="GO" id="GO:0051082">
    <property type="term" value="F:unfolded protein binding"/>
    <property type="evidence" value="ECO:0007669"/>
    <property type="project" value="TreeGrafter"/>
</dbReference>
<name>A0A951Q9Q8_9CYAN</name>
<comment type="caution">
    <text evidence="4">The sequence shown here is derived from an EMBL/GenBank/DDBJ whole genome shotgun (WGS) entry which is preliminary data.</text>
</comment>
<organism evidence="4 5">
    <name type="scientific">Drouetiella hepatica Uher 2000/2452</name>
    <dbReference type="NCBI Taxonomy" id="904376"/>
    <lineage>
        <taxon>Bacteria</taxon>
        <taxon>Bacillati</taxon>
        <taxon>Cyanobacteriota</taxon>
        <taxon>Cyanophyceae</taxon>
        <taxon>Oculatellales</taxon>
        <taxon>Oculatellaceae</taxon>
        <taxon>Drouetiella</taxon>
    </lineage>
</organism>
<dbReference type="InterPro" id="IPR008979">
    <property type="entry name" value="Galactose-bd-like_sf"/>
</dbReference>
<sequence>MSQQNSQPTPSQRDLNPRPSGQWDLGRFVQTLSYFGAIPFLSNIDWFQQWFGNRPNPQVNLEALFPMMNRSDTHRLIFDFTQSANQSHDQLSQVWGALDDVVMGGVSQSGIQFDSTAASFSGQVSIANSGGFASVRTRNFEPPLDLSEYTGIELRVKGDGNRYKFMLRTEDRWDGIAYCYSFDTSVDQWVTIQAPFSAMIPVFRAKTVEGRAIAPNHITAMQLMLSKFEYDGALNPHFQPGFFQLQVESIQAYR</sequence>
<evidence type="ECO:0000259" key="3">
    <source>
        <dbReference type="Pfam" id="PF08547"/>
    </source>
</evidence>
<accession>A0A951Q9Q8</accession>
<evidence type="ECO:0000256" key="1">
    <source>
        <dbReference type="ARBA" id="ARBA00007884"/>
    </source>
</evidence>
<proteinExistence type="inferred from homology"/>
<dbReference type="GO" id="GO:0010257">
    <property type="term" value="P:NADH dehydrogenase complex assembly"/>
    <property type="evidence" value="ECO:0007669"/>
    <property type="project" value="TreeGrafter"/>
</dbReference>
<reference evidence="4" key="1">
    <citation type="submission" date="2021-05" db="EMBL/GenBank/DDBJ databases">
        <authorList>
            <person name="Pietrasiak N."/>
            <person name="Ward R."/>
            <person name="Stajich J.E."/>
            <person name="Kurbessoian T."/>
        </authorList>
    </citation>
    <scope>NUCLEOTIDE SEQUENCE</scope>
    <source>
        <strain evidence="4">UHER 2000/2452</strain>
    </source>
</reference>
<dbReference type="Proteomes" id="UP000757435">
    <property type="component" value="Unassembled WGS sequence"/>
</dbReference>
<dbReference type="InterPro" id="IPR039131">
    <property type="entry name" value="NDUFAF1"/>
</dbReference>
<dbReference type="Pfam" id="PF08547">
    <property type="entry name" value="CIA30"/>
    <property type="match status" value="1"/>
</dbReference>
<feature type="domain" description="NADH:ubiquinone oxidoreductase intermediate-associated protein 30" evidence="3">
    <location>
        <begin position="90"/>
        <end position="247"/>
    </location>
</feature>
<reference evidence="4" key="2">
    <citation type="journal article" date="2022" name="Microbiol. Resour. Announc.">
        <title>Metagenome Sequencing to Explore Phylogenomics of Terrestrial Cyanobacteria.</title>
        <authorList>
            <person name="Ward R.D."/>
            <person name="Stajich J.E."/>
            <person name="Johansen J.R."/>
            <person name="Huntemann M."/>
            <person name="Clum A."/>
            <person name="Foster B."/>
            <person name="Foster B."/>
            <person name="Roux S."/>
            <person name="Palaniappan K."/>
            <person name="Varghese N."/>
            <person name="Mukherjee S."/>
            <person name="Reddy T.B.K."/>
            <person name="Daum C."/>
            <person name="Copeland A."/>
            <person name="Chen I.A."/>
            <person name="Ivanova N.N."/>
            <person name="Kyrpides N.C."/>
            <person name="Shapiro N."/>
            <person name="Eloe-Fadrosh E.A."/>
            <person name="Pietrasiak N."/>
        </authorList>
    </citation>
    <scope>NUCLEOTIDE SEQUENCE</scope>
    <source>
        <strain evidence="4">UHER 2000/2452</strain>
    </source>
</reference>
<evidence type="ECO:0000256" key="2">
    <source>
        <dbReference type="SAM" id="MobiDB-lite"/>
    </source>
</evidence>
<dbReference type="PANTHER" id="PTHR13194:SF19">
    <property type="entry name" value="NAD(P)-BINDING ROSSMANN-FOLD SUPERFAMILY PROTEIN"/>
    <property type="match status" value="1"/>
</dbReference>
<feature type="region of interest" description="Disordered" evidence="2">
    <location>
        <begin position="1"/>
        <end position="21"/>
    </location>
</feature>
<feature type="compositionally biased region" description="Polar residues" evidence="2">
    <location>
        <begin position="1"/>
        <end position="14"/>
    </location>
</feature>
<dbReference type="EMBL" id="JAHHHD010000005">
    <property type="protein sequence ID" value="MBW4658495.1"/>
    <property type="molecule type" value="Genomic_DNA"/>
</dbReference>
<gene>
    <name evidence="4" type="ORF">KME15_07460</name>
</gene>
<dbReference type="SUPFAM" id="SSF49785">
    <property type="entry name" value="Galactose-binding domain-like"/>
    <property type="match status" value="1"/>
</dbReference>
<protein>
    <submittedName>
        <fullName evidence="4">CIA30 family protein</fullName>
    </submittedName>
</protein>
<evidence type="ECO:0000313" key="4">
    <source>
        <dbReference type="EMBL" id="MBW4658495.1"/>
    </source>
</evidence>
<dbReference type="AlphaFoldDB" id="A0A951Q9Q8"/>
<dbReference type="PANTHER" id="PTHR13194">
    <property type="entry name" value="COMPLEX I INTERMEDIATE-ASSOCIATED PROTEIN 30"/>
    <property type="match status" value="1"/>
</dbReference>
<comment type="similarity">
    <text evidence="1">Belongs to the CIA30 family.</text>
</comment>
<dbReference type="InterPro" id="IPR013857">
    <property type="entry name" value="NADH-UbQ_OxRdtase-assoc_prot30"/>
</dbReference>
<evidence type="ECO:0000313" key="5">
    <source>
        <dbReference type="Proteomes" id="UP000757435"/>
    </source>
</evidence>